<comment type="caution">
    <text evidence="2">The sequence shown here is derived from an EMBL/GenBank/DDBJ whole genome shotgun (WGS) entry which is preliminary data.</text>
</comment>
<dbReference type="AlphaFoldDB" id="A0A4U8Q5A1"/>
<proteinExistence type="predicted"/>
<dbReference type="CDD" id="cd05403">
    <property type="entry name" value="NT_KNTase_like"/>
    <property type="match status" value="1"/>
</dbReference>
<dbReference type="InterPro" id="IPR002934">
    <property type="entry name" value="Polymerase_NTP_transf_dom"/>
</dbReference>
<dbReference type="RefSeq" id="WP_138002942.1">
    <property type="nucleotide sequence ID" value="NZ_CAUSDN010000190.1"/>
</dbReference>
<evidence type="ECO:0000259" key="1">
    <source>
        <dbReference type="Pfam" id="PF01909"/>
    </source>
</evidence>
<dbReference type="GO" id="GO:0016779">
    <property type="term" value="F:nucleotidyltransferase activity"/>
    <property type="evidence" value="ECO:0007669"/>
    <property type="project" value="InterPro"/>
</dbReference>
<dbReference type="Proteomes" id="UP000306509">
    <property type="component" value="Unassembled WGS sequence"/>
</dbReference>
<protein>
    <submittedName>
        <fullName evidence="2">Nucleotidyltransferase domain protein</fullName>
    </submittedName>
</protein>
<dbReference type="InterPro" id="IPR043519">
    <property type="entry name" value="NT_sf"/>
</dbReference>
<organism evidence="2 3">
    <name type="scientific">Robinsoniella peoriensis</name>
    <dbReference type="NCBI Taxonomy" id="180332"/>
    <lineage>
        <taxon>Bacteria</taxon>
        <taxon>Bacillati</taxon>
        <taxon>Bacillota</taxon>
        <taxon>Clostridia</taxon>
        <taxon>Lachnospirales</taxon>
        <taxon>Lachnospiraceae</taxon>
        <taxon>Robinsoniella</taxon>
    </lineage>
</organism>
<feature type="domain" description="Polymerase nucleotidyl transferase" evidence="1">
    <location>
        <begin position="10"/>
        <end position="61"/>
    </location>
</feature>
<reference evidence="2 3" key="1">
    <citation type="journal article" date="2019" name="Anaerobe">
        <title>Detection of Robinsoniella peoriensis in multiple bone samples of a trauma patient.</title>
        <authorList>
            <person name="Schrottner P."/>
            <person name="Hartwich K."/>
            <person name="Bunk B."/>
            <person name="Schober I."/>
            <person name="Helbig S."/>
            <person name="Rudolph W.W."/>
            <person name="Gunzer F."/>
        </authorList>
    </citation>
    <scope>NUCLEOTIDE SEQUENCE [LARGE SCALE GENOMIC DNA]</scope>
    <source>
        <strain evidence="2 3">DSM 106044</strain>
    </source>
</reference>
<sequence>MYKHHQVSLKNLVGYFNKNEEVIAIVFGGSVAKGTERPDSDLDAMVILTPRGYEEKKAENRLSETINGRCTYEGGYFDIKYMTKEYLKQAAKKANEPTRNSFMSSKVVYSIDPEIEEIVAKIPVFQKQEQAEKMQSFYSCLKLNYDYFWSICKPEGYMRLKTAGDIIYSCYRMILQENQVLFPCNRRLEETVQAQENKPEGFVELCREFESDLSSENCDKVVNAYLNWTDYPHEKEHSKLLSQYVSDFEQWWIEPRPLIYEW</sequence>
<dbReference type="EMBL" id="QGQD01000061">
    <property type="protein sequence ID" value="TLC99906.1"/>
    <property type="molecule type" value="Genomic_DNA"/>
</dbReference>
<keyword evidence="3" id="KW-1185">Reference proteome</keyword>
<dbReference type="SUPFAM" id="SSF81301">
    <property type="entry name" value="Nucleotidyltransferase"/>
    <property type="match status" value="1"/>
</dbReference>
<accession>A0A4U8Q5A1</accession>
<dbReference type="Gene3D" id="3.30.460.10">
    <property type="entry name" value="Beta Polymerase, domain 2"/>
    <property type="match status" value="1"/>
</dbReference>
<dbReference type="STRING" id="180332.GCA_000797495_00926"/>
<keyword evidence="2" id="KW-0808">Transferase</keyword>
<evidence type="ECO:0000313" key="2">
    <source>
        <dbReference type="EMBL" id="TLC99906.1"/>
    </source>
</evidence>
<name>A0A4U8Q5A1_9FIRM</name>
<dbReference type="Pfam" id="PF01909">
    <property type="entry name" value="NTP_transf_2"/>
    <property type="match status" value="1"/>
</dbReference>
<gene>
    <name evidence="2" type="ORF">DSM106044_03208</name>
</gene>
<evidence type="ECO:0000313" key="3">
    <source>
        <dbReference type="Proteomes" id="UP000306509"/>
    </source>
</evidence>